<evidence type="ECO:0000256" key="2">
    <source>
        <dbReference type="SAM" id="Phobius"/>
    </source>
</evidence>
<keyword evidence="2" id="KW-1133">Transmembrane helix</keyword>
<evidence type="ECO:0000313" key="4">
    <source>
        <dbReference type="EMBL" id="VIP05754.1"/>
    </source>
</evidence>
<accession>A0A6C2YWB7</accession>
<dbReference type="Proteomes" id="UP000464378">
    <property type="component" value="Chromosome"/>
</dbReference>
<dbReference type="Pfam" id="PF01882">
    <property type="entry name" value="DUF58"/>
    <property type="match status" value="1"/>
</dbReference>
<dbReference type="PANTHER" id="PTHR34351">
    <property type="entry name" value="SLR1927 PROTEIN-RELATED"/>
    <property type="match status" value="1"/>
</dbReference>
<keyword evidence="5" id="KW-1185">Reference proteome</keyword>
<keyword evidence="2" id="KW-0812">Transmembrane</keyword>
<evidence type="ECO:0000313" key="5">
    <source>
        <dbReference type="Proteomes" id="UP000464378"/>
    </source>
</evidence>
<keyword evidence="2" id="KW-0472">Membrane</keyword>
<organism evidence="4">
    <name type="scientific">Tuwongella immobilis</name>
    <dbReference type="NCBI Taxonomy" id="692036"/>
    <lineage>
        <taxon>Bacteria</taxon>
        <taxon>Pseudomonadati</taxon>
        <taxon>Planctomycetota</taxon>
        <taxon>Planctomycetia</taxon>
        <taxon>Gemmatales</taxon>
        <taxon>Gemmataceae</taxon>
        <taxon>Tuwongella</taxon>
    </lineage>
</organism>
<dbReference type="RefSeq" id="WP_162660959.1">
    <property type="nucleotide sequence ID" value="NZ_LR593887.1"/>
</dbReference>
<gene>
    <name evidence="4" type="ORF">GMBLW1_34390</name>
</gene>
<proteinExistence type="predicted"/>
<evidence type="ECO:0000259" key="3">
    <source>
        <dbReference type="Pfam" id="PF01882"/>
    </source>
</evidence>
<feature type="region of interest" description="Disordered" evidence="1">
    <location>
        <begin position="405"/>
        <end position="430"/>
    </location>
</feature>
<protein>
    <recommendedName>
        <fullName evidence="3">DUF58 domain-containing protein</fullName>
    </recommendedName>
</protein>
<evidence type="ECO:0000256" key="1">
    <source>
        <dbReference type="SAM" id="MobiDB-lite"/>
    </source>
</evidence>
<feature type="transmembrane region" description="Helical" evidence="2">
    <location>
        <begin position="33"/>
        <end position="55"/>
    </location>
</feature>
<reference evidence="4" key="1">
    <citation type="submission" date="2019-04" db="EMBL/GenBank/DDBJ databases">
        <authorList>
            <consortium name="Science for Life Laboratories"/>
        </authorList>
    </citation>
    <scope>NUCLEOTIDE SEQUENCE</scope>
    <source>
        <strain evidence="4">MBLW1</strain>
    </source>
</reference>
<dbReference type="InterPro" id="IPR002881">
    <property type="entry name" value="DUF58"/>
</dbReference>
<dbReference type="InParanoid" id="A0A6C2YWB7"/>
<sequence>MSTPTTSTRSRRWLQALAEFDCFPEFSAKVRRFVYHPLGVLLLAALAALLCGFFLHSQGFILFGGVVTVIALGIIWPWATLRGLHGSLEWDRARATEGDSVPVTLHLANSLPWAAWGLAVRQGFGGDGQEPVAGIASVPPRRQARCQWQFLPTQRGVYPQSPPQLTTGFPFGLWDNRRTITVTGQLTVWPKTFPVGPIPPVSGDRQVEGNVARNKVGTSGDVLGVRPYRRGDSPRRIHWGQSAKHDRLIVCELQSNTRPIIQLVLDLDPRIHVGTGANSSREWAIRVAASLGQGWLDDGAQIGFVWANGELPPASGQAQRTKLLDALAALPSDGRSNAALSGDVAAAIPPVGELLHCPQCRGFRDGLQVIITTDRAEIIGGCHRCESEDQRWIILRTDAFLTPGNPPAAESTLGANSGADSGADSGPHAHGLGVTPWLDLDAIDRIPTLLRGGWREAQHGS</sequence>
<dbReference type="EMBL" id="LR593887">
    <property type="protein sequence ID" value="VTS08864.1"/>
    <property type="molecule type" value="Genomic_DNA"/>
</dbReference>
<dbReference type="PANTHER" id="PTHR34351:SF1">
    <property type="entry name" value="SLR1927 PROTEIN"/>
    <property type="match status" value="1"/>
</dbReference>
<dbReference type="EMBL" id="LR586016">
    <property type="protein sequence ID" value="VIP05754.1"/>
    <property type="molecule type" value="Genomic_DNA"/>
</dbReference>
<feature type="domain" description="DUF58" evidence="3">
    <location>
        <begin position="225"/>
        <end position="346"/>
    </location>
</feature>
<dbReference type="AlphaFoldDB" id="A0A6C2YWB7"/>
<dbReference type="KEGG" id="tim:GMBLW1_34390"/>
<name>A0A6C2YWB7_9BACT</name>
<feature type="transmembrane region" description="Helical" evidence="2">
    <location>
        <begin position="60"/>
        <end position="79"/>
    </location>
</feature>